<protein>
    <recommendedName>
        <fullName evidence="5">Extracellular membrane protein CFEM domain-containing protein</fullName>
    </recommendedName>
</protein>
<keyword evidence="2" id="KW-0732">Signal</keyword>
<reference evidence="3" key="1">
    <citation type="journal article" date="2021" name="Nat. Commun.">
        <title>Genetic determinants of endophytism in the Arabidopsis root mycobiome.</title>
        <authorList>
            <person name="Mesny F."/>
            <person name="Miyauchi S."/>
            <person name="Thiergart T."/>
            <person name="Pickel B."/>
            <person name="Atanasova L."/>
            <person name="Karlsson M."/>
            <person name="Huettel B."/>
            <person name="Barry K.W."/>
            <person name="Haridas S."/>
            <person name="Chen C."/>
            <person name="Bauer D."/>
            <person name="Andreopoulos W."/>
            <person name="Pangilinan J."/>
            <person name="LaButti K."/>
            <person name="Riley R."/>
            <person name="Lipzen A."/>
            <person name="Clum A."/>
            <person name="Drula E."/>
            <person name="Henrissat B."/>
            <person name="Kohler A."/>
            <person name="Grigoriev I.V."/>
            <person name="Martin F.M."/>
            <person name="Hacquard S."/>
        </authorList>
    </citation>
    <scope>NUCLEOTIDE SEQUENCE</scope>
    <source>
        <strain evidence="3">MPI-CAGE-CH-0235</strain>
    </source>
</reference>
<organism evidence="3 4">
    <name type="scientific">Stachybotrys elegans</name>
    <dbReference type="NCBI Taxonomy" id="80388"/>
    <lineage>
        <taxon>Eukaryota</taxon>
        <taxon>Fungi</taxon>
        <taxon>Dikarya</taxon>
        <taxon>Ascomycota</taxon>
        <taxon>Pezizomycotina</taxon>
        <taxon>Sordariomycetes</taxon>
        <taxon>Hypocreomycetidae</taxon>
        <taxon>Hypocreales</taxon>
        <taxon>Stachybotryaceae</taxon>
        <taxon>Stachybotrys</taxon>
    </lineage>
</organism>
<dbReference type="EMBL" id="JAGPNK010000004">
    <property type="protein sequence ID" value="KAH7322680.1"/>
    <property type="molecule type" value="Genomic_DNA"/>
</dbReference>
<feature type="signal peptide" evidence="2">
    <location>
        <begin position="1"/>
        <end position="36"/>
    </location>
</feature>
<name>A0A8K0SW17_9HYPO</name>
<sequence length="292" mass="32318">MLCHPVLRRGSSPRSHSPILAIALSLLSVDMVSVSGLEGNGQPFEARQNNDLIDPVRMPDCRASTTCWTRGEDPPPICPLVDGPCPDDASSSDNGGSSCGTKQYSRDCYCNLHTGLYCAWTCTWSEWFHIEDWFAEVCKGYPAPEALDLSTLPGCIRGCLNDEIFQYGCLTMTSNCFCGYGSLFNCQKRCSDSEERSQIAGWLEEACDVSADVASRAAERGSFTISPEAFVAPTGTRIPNAHTLHNRPLHWDEIFLVSIVCLTVAVGIASVVWSWRMRLLRVRRDVHRQESR</sequence>
<evidence type="ECO:0000256" key="1">
    <source>
        <dbReference type="SAM" id="Phobius"/>
    </source>
</evidence>
<keyword evidence="4" id="KW-1185">Reference proteome</keyword>
<evidence type="ECO:0000256" key="2">
    <source>
        <dbReference type="SAM" id="SignalP"/>
    </source>
</evidence>
<proteinExistence type="predicted"/>
<accession>A0A8K0SW17</accession>
<gene>
    <name evidence="3" type="ORF">B0I35DRAFT_185849</name>
</gene>
<evidence type="ECO:0008006" key="5">
    <source>
        <dbReference type="Google" id="ProtNLM"/>
    </source>
</evidence>
<dbReference type="OrthoDB" id="5242051at2759"/>
<evidence type="ECO:0000313" key="3">
    <source>
        <dbReference type="EMBL" id="KAH7322680.1"/>
    </source>
</evidence>
<dbReference type="Proteomes" id="UP000813444">
    <property type="component" value="Unassembled WGS sequence"/>
</dbReference>
<keyword evidence="1" id="KW-1133">Transmembrane helix</keyword>
<keyword evidence="1" id="KW-0472">Membrane</keyword>
<comment type="caution">
    <text evidence="3">The sequence shown here is derived from an EMBL/GenBank/DDBJ whole genome shotgun (WGS) entry which is preliminary data.</text>
</comment>
<feature type="transmembrane region" description="Helical" evidence="1">
    <location>
        <begin position="254"/>
        <end position="275"/>
    </location>
</feature>
<dbReference type="AlphaFoldDB" id="A0A8K0SW17"/>
<keyword evidence="1" id="KW-0812">Transmembrane</keyword>
<feature type="chain" id="PRO_5035439706" description="Extracellular membrane protein CFEM domain-containing protein" evidence="2">
    <location>
        <begin position="37"/>
        <end position="292"/>
    </location>
</feature>
<evidence type="ECO:0000313" key="4">
    <source>
        <dbReference type="Proteomes" id="UP000813444"/>
    </source>
</evidence>